<organism evidence="2 3">
    <name type="scientific">Carex littledalei</name>
    <dbReference type="NCBI Taxonomy" id="544730"/>
    <lineage>
        <taxon>Eukaryota</taxon>
        <taxon>Viridiplantae</taxon>
        <taxon>Streptophyta</taxon>
        <taxon>Embryophyta</taxon>
        <taxon>Tracheophyta</taxon>
        <taxon>Spermatophyta</taxon>
        <taxon>Magnoliopsida</taxon>
        <taxon>Liliopsida</taxon>
        <taxon>Poales</taxon>
        <taxon>Cyperaceae</taxon>
        <taxon>Cyperoideae</taxon>
        <taxon>Cariceae</taxon>
        <taxon>Carex</taxon>
        <taxon>Carex subgen. Euthyceras</taxon>
    </lineage>
</organism>
<keyword evidence="1" id="KW-0472">Membrane</keyword>
<sequence>MSTTTVPSLRKQSNLFIVRSNGLMLKCDKCKSAIKDYICFCSKCKKCLDLTCAGFRINGEYISSIRGGKKHTDYCLESIICDVATNNNAIRPSAVSVLGRPNQFPHKLLRGRYGDYLLRKTMPEHKLGLTPNGTVYRCFGCKEQGFGPHVACQNASCFRLHKTCSYPRKFMTHPFFPGLSFAFSSEPKITYFSRTVNCNACGMGVNGYLYEDSGRKKHLHPCCANLPRQIICGESGATMVLQKNTTLSCYYCDEKTVKVGHQKTDEIWSYVSVSRRDNIHLHVPCIMKMLSDLQLVHLMDSGVIGRVFNMLIAFMINTEVNYSMTKLEFQITAATDVKKKWEKKFTKKFMKYAKIALGAIIAAFFGDPTTFIFNCSVTIIPN</sequence>
<proteinExistence type="predicted"/>
<accession>A0A833RUE4</accession>
<dbReference type="InterPro" id="IPR046349">
    <property type="entry name" value="C1-like_sf"/>
</dbReference>
<name>A0A833RUE4_9POAL</name>
<keyword evidence="1" id="KW-0812">Transmembrane</keyword>
<evidence type="ECO:0000256" key="1">
    <source>
        <dbReference type="SAM" id="Phobius"/>
    </source>
</evidence>
<feature type="transmembrane region" description="Helical" evidence="1">
    <location>
        <begin position="349"/>
        <end position="366"/>
    </location>
</feature>
<dbReference type="Proteomes" id="UP000623129">
    <property type="component" value="Unassembled WGS sequence"/>
</dbReference>
<dbReference type="AlphaFoldDB" id="A0A833RUE4"/>
<dbReference type="EMBL" id="SWLB01000001">
    <property type="protein sequence ID" value="KAF3341961.1"/>
    <property type="molecule type" value="Genomic_DNA"/>
</dbReference>
<reference evidence="2" key="1">
    <citation type="submission" date="2020-01" db="EMBL/GenBank/DDBJ databases">
        <title>Genome sequence of Kobresia littledalei, the first chromosome-level genome in the family Cyperaceae.</title>
        <authorList>
            <person name="Qu G."/>
        </authorList>
    </citation>
    <scope>NUCLEOTIDE SEQUENCE</scope>
    <source>
        <strain evidence="2">C.B.Clarke</strain>
        <tissue evidence="2">Leaf</tissue>
    </source>
</reference>
<evidence type="ECO:0000313" key="2">
    <source>
        <dbReference type="EMBL" id="KAF3341961.1"/>
    </source>
</evidence>
<dbReference type="SUPFAM" id="SSF57889">
    <property type="entry name" value="Cysteine-rich domain"/>
    <property type="match status" value="1"/>
</dbReference>
<dbReference type="PANTHER" id="PTHR46477:SF3">
    <property type="entry name" value="CYSTEINE_HISTIDINE-RICH C1 DOMAIN FAMILY PROTEIN"/>
    <property type="match status" value="1"/>
</dbReference>
<dbReference type="OrthoDB" id="1841377at2759"/>
<evidence type="ECO:0008006" key="4">
    <source>
        <dbReference type="Google" id="ProtNLM"/>
    </source>
</evidence>
<dbReference type="PANTHER" id="PTHR46477">
    <property type="entry name" value="CYSTEINE/HISTIDINE-RICH C1 DOMAIN FAMILY PROTEIN"/>
    <property type="match status" value="1"/>
</dbReference>
<evidence type="ECO:0000313" key="3">
    <source>
        <dbReference type="Proteomes" id="UP000623129"/>
    </source>
</evidence>
<gene>
    <name evidence="2" type="ORF">FCM35_KLT00599</name>
</gene>
<protein>
    <recommendedName>
        <fullName evidence="4">DC1 domain-containing protein</fullName>
    </recommendedName>
</protein>
<keyword evidence="3" id="KW-1185">Reference proteome</keyword>
<comment type="caution">
    <text evidence="2">The sequence shown here is derived from an EMBL/GenBank/DDBJ whole genome shotgun (WGS) entry which is preliminary data.</text>
</comment>
<keyword evidence="1" id="KW-1133">Transmembrane helix</keyword>